<dbReference type="CDD" id="cd03215">
    <property type="entry name" value="ABC_Carb_Monos_II"/>
    <property type="match status" value="1"/>
</dbReference>
<evidence type="ECO:0000259" key="3">
    <source>
        <dbReference type="PROSITE" id="PS50893"/>
    </source>
</evidence>
<dbReference type="GO" id="GO:0005524">
    <property type="term" value="F:ATP binding"/>
    <property type="evidence" value="ECO:0007669"/>
    <property type="project" value="UniProtKB-KW"/>
</dbReference>
<dbReference type="InterPro" id="IPR003439">
    <property type="entry name" value="ABC_transporter-like_ATP-bd"/>
</dbReference>
<dbReference type="CDD" id="cd03216">
    <property type="entry name" value="ABC_Carb_Monos_I"/>
    <property type="match status" value="1"/>
</dbReference>
<keyword evidence="5" id="KW-1185">Reference proteome</keyword>
<dbReference type="InterPro" id="IPR017871">
    <property type="entry name" value="ABC_transporter-like_CS"/>
</dbReference>
<dbReference type="PANTHER" id="PTHR43790:SF4">
    <property type="entry name" value="GUANOSINE IMPORT ATP-BINDING PROTEIN NUPO"/>
    <property type="match status" value="1"/>
</dbReference>
<keyword evidence="1" id="KW-0547">Nucleotide-binding</keyword>
<feature type="domain" description="ABC transporter" evidence="3">
    <location>
        <begin position="257"/>
        <end position="503"/>
    </location>
</feature>
<dbReference type="Pfam" id="PF00005">
    <property type="entry name" value="ABC_tran"/>
    <property type="match status" value="2"/>
</dbReference>
<feature type="domain" description="ABC transporter" evidence="3">
    <location>
        <begin position="5"/>
        <end position="240"/>
    </location>
</feature>
<dbReference type="EMBL" id="CP121687">
    <property type="protein sequence ID" value="WZL69300.1"/>
    <property type="molecule type" value="Genomic_DNA"/>
</dbReference>
<dbReference type="PROSITE" id="PS00211">
    <property type="entry name" value="ABC_TRANSPORTER_1"/>
    <property type="match status" value="1"/>
</dbReference>
<dbReference type="PANTHER" id="PTHR43790">
    <property type="entry name" value="CARBOHYDRATE TRANSPORT ATP-BINDING PROTEIN MG119-RELATED"/>
    <property type="match status" value="1"/>
</dbReference>
<keyword evidence="2 4" id="KW-0067">ATP-binding</keyword>
<dbReference type="RefSeq" id="WP_341876296.1">
    <property type="nucleotide sequence ID" value="NZ_CP121687.1"/>
</dbReference>
<protein>
    <submittedName>
        <fullName evidence="4">ABC transporter ATP-binding protein</fullName>
    </submittedName>
</protein>
<dbReference type="InterPro" id="IPR027417">
    <property type="entry name" value="P-loop_NTPase"/>
</dbReference>
<reference evidence="4 5" key="1">
    <citation type="submission" date="2023-03" db="EMBL/GenBank/DDBJ databases">
        <title>Novel Species.</title>
        <authorList>
            <person name="Ma S."/>
        </authorList>
    </citation>
    <scope>NUCLEOTIDE SEQUENCE [LARGE SCALE GENOMIC DNA]</scope>
    <source>
        <strain evidence="4 5">LIND6LT2</strain>
    </source>
</reference>
<dbReference type="Gene3D" id="3.40.50.300">
    <property type="entry name" value="P-loop containing nucleotide triphosphate hydrolases"/>
    <property type="match status" value="2"/>
</dbReference>
<evidence type="ECO:0000256" key="1">
    <source>
        <dbReference type="ARBA" id="ARBA00022741"/>
    </source>
</evidence>
<accession>A0ABZ2Y308</accession>
<evidence type="ECO:0000313" key="5">
    <source>
        <dbReference type="Proteomes" id="UP001486565"/>
    </source>
</evidence>
<dbReference type="SMART" id="SM00382">
    <property type="entry name" value="AAA"/>
    <property type="match status" value="1"/>
</dbReference>
<evidence type="ECO:0000313" key="4">
    <source>
        <dbReference type="EMBL" id="WZL69300.1"/>
    </source>
</evidence>
<evidence type="ECO:0000256" key="2">
    <source>
        <dbReference type="ARBA" id="ARBA00022840"/>
    </source>
</evidence>
<sequence>MENVIEMNHITKIFGNFKANDDITLQVRKGEIHALLGENGAGKSTLMSVLFGLYQPEKGEIKINGKPVKINNPNDANNLGIGMVHQHFKLVHNFTVLESIVLGRETTKNGLLKMDAAREKILELSERYKFKIDPDAYISDITVGMQQRVEILKMLYCDNDILIFDEPTAVLTPQEIDELLKVMKQLVSEGKSIIFISHKLNEIKAVADRCSVLRKGKYIGTVDVATTSKEEMSEMMVGRKVNLSIDKKEMSPGEPVLEVQDLCIKSKQSNKHVVKNVSFQVRAGEIVSIAGIDGNGQSELVYGITGLMPLDGGSVKLKGKDVTNETIRNKCLDGLAHIPEDRQKYGLVLDYTLKENLVLQSYFTPKFQKKGFLKFGDISQYAKYLIEKFDIRCGQGEDSIVRGMSGGNQQKAIIARELDRDPNLIIAVQPVRGLDVGAIEYVHKQLVEQRDQGKGVLLVSFELDEVMTLSDRILVMYEGEIVADVRPEEVTVQELGLYMAGTKRGVTSAS</sequence>
<name>A0ABZ2Y308_9FIRM</name>
<dbReference type="SUPFAM" id="SSF52540">
    <property type="entry name" value="P-loop containing nucleoside triphosphate hydrolases"/>
    <property type="match status" value="2"/>
</dbReference>
<proteinExistence type="predicted"/>
<dbReference type="Proteomes" id="UP001486565">
    <property type="component" value="Chromosome"/>
</dbReference>
<gene>
    <name evidence="4" type="ORF">QBE51_10915</name>
</gene>
<dbReference type="InterPro" id="IPR050107">
    <property type="entry name" value="ABC_carbohydrate_import_ATPase"/>
</dbReference>
<dbReference type="PROSITE" id="PS50893">
    <property type="entry name" value="ABC_TRANSPORTER_2"/>
    <property type="match status" value="2"/>
</dbReference>
<organism evidence="4 5">
    <name type="scientific">Defluviitalea saccharophila</name>
    <dbReference type="NCBI Taxonomy" id="879970"/>
    <lineage>
        <taxon>Bacteria</taxon>
        <taxon>Bacillati</taxon>
        <taxon>Bacillota</taxon>
        <taxon>Clostridia</taxon>
        <taxon>Lachnospirales</taxon>
        <taxon>Defluviitaleaceae</taxon>
        <taxon>Defluviitalea</taxon>
    </lineage>
</organism>
<dbReference type="InterPro" id="IPR003593">
    <property type="entry name" value="AAA+_ATPase"/>
</dbReference>